<protein>
    <submittedName>
        <fullName evidence="1">Uncharacterized protein</fullName>
    </submittedName>
</protein>
<gene>
    <name evidence="1" type="ORF">E1292_09590</name>
</gene>
<comment type="caution">
    <text evidence="1">The sequence shown here is derived from an EMBL/GenBank/DDBJ whole genome shotgun (WGS) entry which is preliminary data.</text>
</comment>
<accession>A0A4R4VU45</accession>
<evidence type="ECO:0000313" key="2">
    <source>
        <dbReference type="Proteomes" id="UP000295258"/>
    </source>
</evidence>
<sequence>MITVVDGKIIAYQEALPRMKRGRRHQPWAGVPGLVVAIDPATGKDTPLMALPSSSTTSLHDLTGTSSFRHFGTSALWDGKRLAIYSNERVYGLRSARDAVVFA</sequence>
<organism evidence="1 2">
    <name type="scientific">Nonomuraea deserti</name>
    <dbReference type="NCBI Taxonomy" id="1848322"/>
    <lineage>
        <taxon>Bacteria</taxon>
        <taxon>Bacillati</taxon>
        <taxon>Actinomycetota</taxon>
        <taxon>Actinomycetes</taxon>
        <taxon>Streptosporangiales</taxon>
        <taxon>Streptosporangiaceae</taxon>
        <taxon>Nonomuraea</taxon>
    </lineage>
</organism>
<dbReference type="EMBL" id="SMKO01000016">
    <property type="protein sequence ID" value="TDD09529.1"/>
    <property type="molecule type" value="Genomic_DNA"/>
</dbReference>
<dbReference type="AlphaFoldDB" id="A0A4R4VU45"/>
<dbReference type="Proteomes" id="UP000295258">
    <property type="component" value="Unassembled WGS sequence"/>
</dbReference>
<reference evidence="1 2" key="1">
    <citation type="submission" date="2019-03" db="EMBL/GenBank/DDBJ databases">
        <title>Draft genome sequences of novel Actinobacteria.</title>
        <authorList>
            <person name="Sahin N."/>
            <person name="Ay H."/>
            <person name="Saygin H."/>
        </authorList>
    </citation>
    <scope>NUCLEOTIDE SEQUENCE [LARGE SCALE GENOMIC DNA]</scope>
    <source>
        <strain evidence="1 2">KC310</strain>
    </source>
</reference>
<dbReference type="RefSeq" id="WP_132594161.1">
    <property type="nucleotide sequence ID" value="NZ_SMKO01000016.1"/>
</dbReference>
<proteinExistence type="predicted"/>
<name>A0A4R4VU45_9ACTN</name>
<keyword evidence="2" id="KW-1185">Reference proteome</keyword>
<evidence type="ECO:0000313" key="1">
    <source>
        <dbReference type="EMBL" id="TDD09529.1"/>
    </source>
</evidence>